<feature type="region of interest" description="Disordered" evidence="1">
    <location>
        <begin position="43"/>
        <end position="64"/>
    </location>
</feature>
<organism evidence="2 3">
    <name type="scientific">Ramazzottius varieornatus</name>
    <name type="common">Water bear</name>
    <name type="synonym">Tardigrade</name>
    <dbReference type="NCBI Taxonomy" id="947166"/>
    <lineage>
        <taxon>Eukaryota</taxon>
        <taxon>Metazoa</taxon>
        <taxon>Ecdysozoa</taxon>
        <taxon>Tardigrada</taxon>
        <taxon>Eutardigrada</taxon>
        <taxon>Parachela</taxon>
        <taxon>Hypsibioidea</taxon>
        <taxon>Ramazzottiidae</taxon>
        <taxon>Ramazzottius</taxon>
    </lineage>
</organism>
<dbReference type="Proteomes" id="UP000186922">
    <property type="component" value="Unassembled WGS sequence"/>
</dbReference>
<reference evidence="2 3" key="1">
    <citation type="journal article" date="2016" name="Nat. Commun.">
        <title>Extremotolerant tardigrade genome and improved radiotolerance of human cultured cells by tardigrade-unique protein.</title>
        <authorList>
            <person name="Hashimoto T."/>
            <person name="Horikawa D.D."/>
            <person name="Saito Y."/>
            <person name="Kuwahara H."/>
            <person name="Kozuka-Hata H."/>
            <person name="Shin-I T."/>
            <person name="Minakuchi Y."/>
            <person name="Ohishi K."/>
            <person name="Motoyama A."/>
            <person name="Aizu T."/>
            <person name="Enomoto A."/>
            <person name="Kondo K."/>
            <person name="Tanaka S."/>
            <person name="Hara Y."/>
            <person name="Koshikawa S."/>
            <person name="Sagara H."/>
            <person name="Miura T."/>
            <person name="Yokobori S."/>
            <person name="Miyagawa K."/>
            <person name="Suzuki Y."/>
            <person name="Kubo T."/>
            <person name="Oyama M."/>
            <person name="Kohara Y."/>
            <person name="Fujiyama A."/>
            <person name="Arakawa K."/>
            <person name="Katayama T."/>
            <person name="Toyoda A."/>
            <person name="Kunieda T."/>
        </authorList>
    </citation>
    <scope>NUCLEOTIDE SEQUENCE [LARGE SCALE GENOMIC DNA]</scope>
    <source>
        <strain evidence="2 3">YOKOZUNA-1</strain>
    </source>
</reference>
<evidence type="ECO:0000313" key="3">
    <source>
        <dbReference type="Proteomes" id="UP000186922"/>
    </source>
</evidence>
<dbReference type="EMBL" id="BDGG01000011">
    <property type="protein sequence ID" value="GAV04757.1"/>
    <property type="molecule type" value="Genomic_DNA"/>
</dbReference>
<name>A0A1D1VT86_RAMVA</name>
<comment type="caution">
    <text evidence="2">The sequence shown here is derived from an EMBL/GenBank/DDBJ whole genome shotgun (WGS) entry which is preliminary data.</text>
</comment>
<proteinExistence type="predicted"/>
<keyword evidence="3" id="KW-1185">Reference proteome</keyword>
<dbReference type="AlphaFoldDB" id="A0A1D1VT86"/>
<evidence type="ECO:0000256" key="1">
    <source>
        <dbReference type="SAM" id="MobiDB-lite"/>
    </source>
</evidence>
<gene>
    <name evidence="2" type="primary">RvY_14987-1</name>
    <name evidence="2" type="synonym">RvY_14987.1</name>
    <name evidence="2" type="ORF">RvY_14987</name>
</gene>
<protein>
    <submittedName>
        <fullName evidence="2">Uncharacterized protein</fullName>
    </submittedName>
</protein>
<sequence>MGRKLSHCDPIIKDTQNIMSRQNFLTSPKKEAHETDGYYRITADNESPAEALSPPGKTFHLKRA</sequence>
<evidence type="ECO:0000313" key="2">
    <source>
        <dbReference type="EMBL" id="GAV04757.1"/>
    </source>
</evidence>
<accession>A0A1D1VT86</accession>